<keyword evidence="2 8" id="KW-0723">Serine/threonine-protein kinase</keyword>
<evidence type="ECO:0000256" key="5">
    <source>
        <dbReference type="ARBA" id="ARBA00022777"/>
    </source>
</evidence>
<dbReference type="InterPro" id="IPR011009">
    <property type="entry name" value="Kinase-like_dom_sf"/>
</dbReference>
<comment type="similarity">
    <text evidence="1">Belongs to the protein kinase superfamily. CMGC Ser/Thr protein kinase family. CDC2/CDKX subfamily.</text>
</comment>
<dbReference type="PROSITE" id="PS00108">
    <property type="entry name" value="PROTEIN_KINASE_ST"/>
    <property type="match status" value="1"/>
</dbReference>
<dbReference type="AlphaFoldDB" id="A0A1I7ZPY8"/>
<dbReference type="PANTHER" id="PTHR24056">
    <property type="entry name" value="CELL DIVISION PROTEIN KINASE"/>
    <property type="match status" value="1"/>
</dbReference>
<dbReference type="PROSITE" id="PS00107">
    <property type="entry name" value="PROTEIN_KINASE_ATP"/>
    <property type="match status" value="1"/>
</dbReference>
<dbReference type="InterPro" id="IPR008271">
    <property type="entry name" value="Ser/Thr_kinase_AS"/>
</dbReference>
<keyword evidence="3" id="KW-0808">Transferase</keyword>
<keyword evidence="4 7" id="KW-0547">Nucleotide-binding</keyword>
<sequence>MPKYGFISRIGQGSYGVVMKARVIETGKTVAIKRILLKNDSQSKLELMREVLCMQNCKHENVVELFEVTEEDSTISLVMEYLITNLKNVISDVHRPNNDQYVRFYFVQLFKGVDFLHKMHVMHRDIKPDNILISSSNKLKITDFGQSCLYCPELPDENYGNQAGTRWYRAPELLFGATVYDTKVDMWSCGCVLAEYLNSCPIFPGRNDFEQIAMIMNVLGNPGDDTWPGWEELPDSRKITFEKVEAVEDWNVVAPLGSKACLELLKSLLSYDSERRPSAEEALQKPFFARAIPESLEYVPQPQSRNPASSQVVYQYAEIQTAFLSLDDL</sequence>
<evidence type="ECO:0000256" key="2">
    <source>
        <dbReference type="ARBA" id="ARBA00022527"/>
    </source>
</evidence>
<evidence type="ECO:0000256" key="8">
    <source>
        <dbReference type="RuleBase" id="RU000304"/>
    </source>
</evidence>
<name>A0A1I7ZPY8_9BILA</name>
<dbReference type="GO" id="GO:0005634">
    <property type="term" value="C:nucleus"/>
    <property type="evidence" value="ECO:0007669"/>
    <property type="project" value="TreeGrafter"/>
</dbReference>
<dbReference type="Gene3D" id="1.10.510.10">
    <property type="entry name" value="Transferase(Phosphotransferase) domain 1"/>
    <property type="match status" value="1"/>
</dbReference>
<evidence type="ECO:0000256" key="1">
    <source>
        <dbReference type="ARBA" id="ARBA00006485"/>
    </source>
</evidence>
<dbReference type="Gene3D" id="3.30.200.20">
    <property type="entry name" value="Phosphorylase Kinase, domain 1"/>
    <property type="match status" value="1"/>
</dbReference>
<dbReference type="SUPFAM" id="SSF56112">
    <property type="entry name" value="Protein kinase-like (PK-like)"/>
    <property type="match status" value="1"/>
</dbReference>
<dbReference type="Pfam" id="PF00069">
    <property type="entry name" value="Pkinase"/>
    <property type="match status" value="1"/>
</dbReference>
<evidence type="ECO:0000256" key="3">
    <source>
        <dbReference type="ARBA" id="ARBA00022679"/>
    </source>
</evidence>
<organism evidence="10 11">
    <name type="scientific">Steinernema glaseri</name>
    <dbReference type="NCBI Taxonomy" id="37863"/>
    <lineage>
        <taxon>Eukaryota</taxon>
        <taxon>Metazoa</taxon>
        <taxon>Ecdysozoa</taxon>
        <taxon>Nematoda</taxon>
        <taxon>Chromadorea</taxon>
        <taxon>Rhabditida</taxon>
        <taxon>Tylenchina</taxon>
        <taxon>Panagrolaimomorpha</taxon>
        <taxon>Strongyloidoidea</taxon>
        <taxon>Steinernematidae</taxon>
        <taxon>Steinernema</taxon>
    </lineage>
</organism>
<dbReference type="InterPro" id="IPR017441">
    <property type="entry name" value="Protein_kinase_ATP_BS"/>
</dbReference>
<evidence type="ECO:0000259" key="9">
    <source>
        <dbReference type="PROSITE" id="PS50011"/>
    </source>
</evidence>
<dbReference type="GO" id="GO:0004674">
    <property type="term" value="F:protein serine/threonine kinase activity"/>
    <property type="evidence" value="ECO:0007669"/>
    <property type="project" value="UniProtKB-KW"/>
</dbReference>
<proteinExistence type="inferred from homology"/>
<evidence type="ECO:0000256" key="4">
    <source>
        <dbReference type="ARBA" id="ARBA00022741"/>
    </source>
</evidence>
<dbReference type="Proteomes" id="UP000095287">
    <property type="component" value="Unplaced"/>
</dbReference>
<dbReference type="FunFam" id="1.10.510.10:FF:000624">
    <property type="entry name" value="Mitogen-activated protein kinase"/>
    <property type="match status" value="1"/>
</dbReference>
<feature type="domain" description="Protein kinase" evidence="9">
    <location>
        <begin position="4"/>
        <end position="288"/>
    </location>
</feature>
<dbReference type="InterPro" id="IPR050108">
    <property type="entry name" value="CDK"/>
</dbReference>
<dbReference type="PANTHER" id="PTHR24056:SF469">
    <property type="entry name" value="PROTEIN KINASE DOMAIN-CONTAINING PROTEIN"/>
    <property type="match status" value="1"/>
</dbReference>
<dbReference type="SMART" id="SM00220">
    <property type="entry name" value="S_TKc"/>
    <property type="match status" value="1"/>
</dbReference>
<keyword evidence="5" id="KW-0418">Kinase</keyword>
<feature type="binding site" evidence="7">
    <location>
        <position position="33"/>
    </location>
    <ligand>
        <name>ATP</name>
        <dbReference type="ChEBI" id="CHEBI:30616"/>
    </ligand>
</feature>
<dbReference type="WBParaSite" id="L893_g28376.t1">
    <property type="protein sequence ID" value="L893_g28376.t1"/>
    <property type="gene ID" value="L893_g28376"/>
</dbReference>
<accession>A0A1I7ZPY8</accession>
<evidence type="ECO:0000313" key="10">
    <source>
        <dbReference type="Proteomes" id="UP000095287"/>
    </source>
</evidence>
<dbReference type="GO" id="GO:0005524">
    <property type="term" value="F:ATP binding"/>
    <property type="evidence" value="ECO:0007669"/>
    <property type="project" value="UniProtKB-UniRule"/>
</dbReference>
<dbReference type="InterPro" id="IPR000719">
    <property type="entry name" value="Prot_kinase_dom"/>
</dbReference>
<reference evidence="11" key="1">
    <citation type="submission" date="2016-11" db="UniProtKB">
        <authorList>
            <consortium name="WormBaseParasite"/>
        </authorList>
    </citation>
    <scope>IDENTIFICATION</scope>
</reference>
<keyword evidence="10" id="KW-1185">Reference proteome</keyword>
<keyword evidence="6 7" id="KW-0067">ATP-binding</keyword>
<dbReference type="PROSITE" id="PS50011">
    <property type="entry name" value="PROTEIN_KINASE_DOM"/>
    <property type="match status" value="1"/>
</dbReference>
<evidence type="ECO:0000256" key="6">
    <source>
        <dbReference type="ARBA" id="ARBA00022840"/>
    </source>
</evidence>
<protein>
    <submittedName>
        <fullName evidence="11">Protein kinase domain-containing protein</fullName>
    </submittedName>
</protein>
<evidence type="ECO:0000313" key="11">
    <source>
        <dbReference type="WBParaSite" id="L893_g28376.t1"/>
    </source>
</evidence>
<evidence type="ECO:0000256" key="7">
    <source>
        <dbReference type="PROSITE-ProRule" id="PRU10141"/>
    </source>
</evidence>